<dbReference type="RefSeq" id="WP_101767454.1">
    <property type="nucleotide sequence ID" value="NZ_BPPU01000003.1"/>
</dbReference>
<dbReference type="AlphaFoldDB" id="A0A2N4UW48"/>
<accession>A0A2N4UW48</accession>
<proteinExistence type="predicted"/>
<dbReference type="GeneID" id="69965894"/>
<evidence type="ECO:0000313" key="1">
    <source>
        <dbReference type="EMBL" id="PLC59251.1"/>
    </source>
</evidence>
<dbReference type="EMBL" id="NPIB01000002">
    <property type="protein sequence ID" value="PLC59251.1"/>
    <property type="molecule type" value="Genomic_DNA"/>
</dbReference>
<reference evidence="1 2" key="1">
    <citation type="journal article" date="2018" name="Syst. Appl. Microbiol.">
        <title>Photobacterium carnosum sp. nov., isolated from spoiled modified atmosphere packaged poultry meat.</title>
        <authorList>
            <person name="Hilgarth M."/>
            <person name="Fuertes S."/>
            <person name="Ehrmann M."/>
            <person name="Vogel R.F."/>
        </authorList>
    </citation>
    <scope>NUCLEOTIDE SEQUENCE [LARGE SCALE GENOMIC DNA]</scope>
    <source>
        <strain evidence="1 2">TMW 2.2021</strain>
    </source>
</reference>
<comment type="caution">
    <text evidence="1">The sequence shown here is derived from an EMBL/GenBank/DDBJ whole genome shotgun (WGS) entry which is preliminary data.</text>
</comment>
<dbReference type="Proteomes" id="UP000234420">
    <property type="component" value="Unassembled WGS sequence"/>
</dbReference>
<sequence length="81" mass="8884">MGNIAAISDAKELHDLIGHIAMNAGFLPSQAELQLIRGELKCGLSGWFVRISYGDQSFGNILLSDELKDMIKGKAEKRKSH</sequence>
<organism evidence="1 2">
    <name type="scientific">Photobacterium carnosum</name>
    <dbReference type="NCBI Taxonomy" id="2023717"/>
    <lineage>
        <taxon>Bacteria</taxon>
        <taxon>Pseudomonadati</taxon>
        <taxon>Pseudomonadota</taxon>
        <taxon>Gammaproteobacteria</taxon>
        <taxon>Vibrionales</taxon>
        <taxon>Vibrionaceae</taxon>
        <taxon>Photobacterium</taxon>
    </lineage>
</organism>
<evidence type="ECO:0000313" key="2">
    <source>
        <dbReference type="Proteomes" id="UP000234420"/>
    </source>
</evidence>
<name>A0A2N4UW48_9GAMM</name>
<gene>
    <name evidence="1" type="ORF">CIK00_03010</name>
</gene>
<protein>
    <submittedName>
        <fullName evidence="1">Uncharacterized protein</fullName>
    </submittedName>
</protein>
<keyword evidence="2" id="KW-1185">Reference proteome</keyword>